<reference evidence="2 3" key="1">
    <citation type="submission" date="2020-08" db="EMBL/GenBank/DDBJ databases">
        <title>Genomic Encyclopedia of Type Strains, Phase IV (KMG-IV): sequencing the most valuable type-strain genomes for metagenomic binning, comparative biology and taxonomic classification.</title>
        <authorList>
            <person name="Goeker M."/>
        </authorList>
    </citation>
    <scope>NUCLEOTIDE SEQUENCE [LARGE SCALE GENOMIC DNA]</scope>
    <source>
        <strain evidence="2 3">DSM 100211</strain>
    </source>
</reference>
<protein>
    <submittedName>
        <fullName evidence="2">Uncharacterized protein</fullName>
    </submittedName>
</protein>
<keyword evidence="3" id="KW-1185">Reference proteome</keyword>
<organism evidence="2 3">
    <name type="scientific">Mycoplana azooxidifex</name>
    <dbReference type="NCBI Taxonomy" id="1636188"/>
    <lineage>
        <taxon>Bacteria</taxon>
        <taxon>Pseudomonadati</taxon>
        <taxon>Pseudomonadota</taxon>
        <taxon>Alphaproteobacteria</taxon>
        <taxon>Hyphomicrobiales</taxon>
        <taxon>Rhizobiaceae</taxon>
        <taxon>Mycoplana</taxon>
    </lineage>
</organism>
<dbReference type="Proteomes" id="UP000574761">
    <property type="component" value="Unassembled WGS sequence"/>
</dbReference>
<dbReference type="RefSeq" id="WP_183797957.1">
    <property type="nucleotide sequence ID" value="NZ_JACIEE010000001.1"/>
</dbReference>
<sequence length="75" mass="8131">MPKSPVTVPEPLAGDIERSASVDITERESAAEQLSVLLAEAEATGVSDRTLDEILAHIRSGQLRPPADIDLLRRR</sequence>
<proteinExistence type="predicted"/>
<dbReference type="AlphaFoldDB" id="A0A7W6D2T5"/>
<evidence type="ECO:0000313" key="2">
    <source>
        <dbReference type="EMBL" id="MBB3975022.1"/>
    </source>
</evidence>
<evidence type="ECO:0000256" key="1">
    <source>
        <dbReference type="SAM" id="MobiDB-lite"/>
    </source>
</evidence>
<comment type="caution">
    <text evidence="2">The sequence shown here is derived from an EMBL/GenBank/DDBJ whole genome shotgun (WGS) entry which is preliminary data.</text>
</comment>
<name>A0A7W6D2T5_9HYPH</name>
<evidence type="ECO:0000313" key="3">
    <source>
        <dbReference type="Proteomes" id="UP000574761"/>
    </source>
</evidence>
<gene>
    <name evidence="2" type="ORF">GGQ64_000198</name>
</gene>
<accession>A0A7W6D2T5</accession>
<dbReference type="EMBL" id="JACIEE010000001">
    <property type="protein sequence ID" value="MBB3975022.1"/>
    <property type="molecule type" value="Genomic_DNA"/>
</dbReference>
<feature type="region of interest" description="Disordered" evidence="1">
    <location>
        <begin position="1"/>
        <end position="21"/>
    </location>
</feature>